<dbReference type="EMBL" id="CAIJEN010000013">
    <property type="protein sequence ID" value="CAD0091998.1"/>
    <property type="molecule type" value="Genomic_DNA"/>
</dbReference>
<evidence type="ECO:0000313" key="4">
    <source>
        <dbReference type="EMBL" id="CAD0091998.1"/>
    </source>
</evidence>
<dbReference type="InterPro" id="IPR045851">
    <property type="entry name" value="AMP-bd_C_sf"/>
</dbReference>
<evidence type="ECO:0000256" key="1">
    <source>
        <dbReference type="ARBA" id="ARBA00006432"/>
    </source>
</evidence>
<dbReference type="SUPFAM" id="SSF56801">
    <property type="entry name" value="Acetyl-CoA synthetase-like"/>
    <property type="match status" value="1"/>
</dbReference>
<dbReference type="PANTHER" id="PTHR24096">
    <property type="entry name" value="LONG-CHAIN-FATTY-ACID--COA LIGASE"/>
    <property type="match status" value="1"/>
</dbReference>
<feature type="domain" description="AMP-dependent synthetase/ligase" evidence="3">
    <location>
        <begin position="31"/>
        <end position="423"/>
    </location>
</feature>
<proteinExistence type="inferred from homology"/>
<keyword evidence="2" id="KW-0436">Ligase</keyword>
<dbReference type="AlphaFoldDB" id="A0A9N8JV96"/>
<dbReference type="GO" id="GO:0016405">
    <property type="term" value="F:CoA-ligase activity"/>
    <property type="evidence" value="ECO:0007669"/>
    <property type="project" value="TreeGrafter"/>
</dbReference>
<dbReference type="Pfam" id="PF00501">
    <property type="entry name" value="AMP-binding"/>
    <property type="match status" value="1"/>
</dbReference>
<evidence type="ECO:0000313" key="5">
    <source>
        <dbReference type="Proteomes" id="UP000716446"/>
    </source>
</evidence>
<dbReference type="Proteomes" id="UP000716446">
    <property type="component" value="Unassembled WGS sequence"/>
</dbReference>
<sequence length="571" mass="61472">MNGDRKSYALLDGGRPSPINESIWSLFSNVAKEKPDQLAVIARTQPADLLASVVGPSSSRSGVEWTFSQMIQGGKNIASIFRSHDVKPNSVLLAFLPSICAEWSLLWMAANCFGITLVTIDKRALEPARVDELTFYIRSLQPATVVVHGSDGAEAVDRVCAELQHSVDCKMTLDAGEGADGWVGLAAFDPCVHVHSCAFNNQDANYDRTAVILYTSGTSTGQPKGCPLTEKNLIYGWSAQNPVPAGDGKSTMMFANSRAINLHLSSETWLVGGTVVYLSTGFTPEGLLSTIEQDKITCVTLIPPMLKTVVKHPSFSKEKVQSVSKILLGGDIAAVDYQDLAVENFPNAQLVSGWAMTEGLWITGWPSSQAPARSQIPASTGLLAQGTVLSGSVLKIVNDEGGIAKRGETGDMHIQSPVVINAYRDNAAADTFYEDEEGRWFKTGDIGFIDEDGLVYVLGRKKDVIKRLGIPVPPILLENVLAQFGGVQASIFGLPNSKLGEEAVAVASDMTGTTSKRLQDLVIEHLGPDYPISKVFTLQELGMQKFPVNVTGKVMKIELRKAVEDILSNES</sequence>
<dbReference type="InterPro" id="IPR042099">
    <property type="entry name" value="ANL_N_sf"/>
</dbReference>
<reference evidence="4" key="1">
    <citation type="submission" date="2020-06" db="EMBL/GenBank/DDBJ databases">
        <authorList>
            <person name="Onetto C."/>
        </authorList>
    </citation>
    <scope>NUCLEOTIDE SEQUENCE</scope>
</reference>
<organism evidence="4 5">
    <name type="scientific">Aureobasidium vineae</name>
    <dbReference type="NCBI Taxonomy" id="2773715"/>
    <lineage>
        <taxon>Eukaryota</taxon>
        <taxon>Fungi</taxon>
        <taxon>Dikarya</taxon>
        <taxon>Ascomycota</taxon>
        <taxon>Pezizomycotina</taxon>
        <taxon>Dothideomycetes</taxon>
        <taxon>Dothideomycetidae</taxon>
        <taxon>Dothideales</taxon>
        <taxon>Saccotheciaceae</taxon>
        <taxon>Aureobasidium</taxon>
    </lineage>
</organism>
<keyword evidence="5" id="KW-1185">Reference proteome</keyword>
<gene>
    <name evidence="4" type="ORF">AWRI4619_LOCUS7008</name>
</gene>
<comment type="similarity">
    <text evidence="1">Belongs to the ATP-dependent AMP-binding enzyme family.</text>
</comment>
<evidence type="ECO:0000259" key="3">
    <source>
        <dbReference type="Pfam" id="PF00501"/>
    </source>
</evidence>
<comment type="caution">
    <text evidence="4">The sequence shown here is derived from an EMBL/GenBank/DDBJ whole genome shotgun (WGS) entry which is preliminary data.</text>
</comment>
<accession>A0A9N8JV96</accession>
<protein>
    <recommendedName>
        <fullName evidence="3">AMP-dependent synthetase/ligase domain-containing protein</fullName>
    </recommendedName>
</protein>
<dbReference type="PANTHER" id="PTHR24096:SF149">
    <property type="entry name" value="AMP-BINDING DOMAIN-CONTAINING PROTEIN-RELATED"/>
    <property type="match status" value="1"/>
</dbReference>
<dbReference type="InterPro" id="IPR000873">
    <property type="entry name" value="AMP-dep_synth/lig_dom"/>
</dbReference>
<evidence type="ECO:0000256" key="2">
    <source>
        <dbReference type="ARBA" id="ARBA00022598"/>
    </source>
</evidence>
<dbReference type="Gene3D" id="3.40.50.12780">
    <property type="entry name" value="N-terminal domain of ligase-like"/>
    <property type="match status" value="1"/>
</dbReference>
<name>A0A9N8JV96_9PEZI</name>
<feature type="non-terminal residue" evidence="4">
    <location>
        <position position="1"/>
    </location>
</feature>
<dbReference type="Gene3D" id="3.30.300.30">
    <property type="match status" value="1"/>
</dbReference>